<dbReference type="FunFam" id="2.130.10.10:FF:000157">
    <property type="entry name" value="WD repeat domain 3"/>
    <property type="match status" value="1"/>
</dbReference>
<keyword evidence="3" id="KW-0677">Repeat</keyword>
<dbReference type="SUPFAM" id="SSF50978">
    <property type="entry name" value="WD40 repeat-like"/>
    <property type="match status" value="2"/>
</dbReference>
<dbReference type="PROSITE" id="PS00678">
    <property type="entry name" value="WD_REPEATS_1"/>
    <property type="match status" value="3"/>
</dbReference>
<feature type="repeat" description="WD" evidence="6">
    <location>
        <begin position="142"/>
        <end position="183"/>
    </location>
</feature>
<dbReference type="PRINTS" id="PR00320">
    <property type="entry name" value="GPROTEINBRPT"/>
</dbReference>
<sequence>MVKSYLRYSLKNIFGLINSTGTSSRVVFEKSGTFAISPALESVAVQNLKQSLVTRLLRPDKSSAVSQIVENPTKDQIAVGYNDGSIRLWSILDGKCLVTLNGHHKAVCSLKFNSDGTLLVSGSRDTNIIVWDVVGEVGLYRLRGHQNEVTDVAFLEKSGRIVSSSKDGFVKLWEMETQHCVQTLTGHRSEVWCFVINSDETRLITGSADNQLRIWRLVNPSNRKNAHDAMDTSSDYQEPAVYLGSLQRSGRKRVCQLSMNSRGNLLFCLGVDKMIEVFRVRSDEEIRKKMKRGRKRKREKLKLQGKSLDDAKTAADSDEPTPTDIFSEILPLRAHHRISSFSILPNSSPVTSFTPQIERILVALSNNSILLYDLDLSDEENLFKRRKKIELAGHRYGVRSVCLSKDDTLIMTTSNDQVKIWNSRSQQCIQTLESGYGLCCAFAPGSRHAIIGTKEGNVEVYDLGAASLVQKVKAHDGAVWSLDCRANERGFATGGSDHTVKFWDYELVKNDSTSAKQLAIVHTRTLKVTDDVLSVKHSHNGKYIAISLLDSTVKVFYEDSLKFFLSLYGHRLPVLCLDISSDDTLLISGSADKNIKIFGLDFGDCHKSMFAHDNSVMQVKFVPNTHYFFSAGKDKILKYWDADKFEQIFVLNGHHAEIWGLCVSSIGDFIVSGSNDKSIRIWERTNEQVFLEEEREIEMEQLFEKDDQLNNESRPGAIEGSGLSNRLDGDKPSKSTKETLTAGDRLMEAIDLVEFDIQRWSDYDKALKASQERHSGWLVHPMDETPSEPSTKEPPVNPLLEGKTPHEYLIRQLKRIRAGDLEEALLLLTFNYATKLIKFLSSTMEKGTSIELTMKCVLILVKIHQNQIISDKSLLETLQFVRKHGKSHLKRYRDLIGCNVAALKHLQQLEKTSSSSYFFDERRNEN</sequence>
<dbReference type="CDD" id="cd00200">
    <property type="entry name" value="WD40"/>
    <property type="match status" value="2"/>
</dbReference>
<name>A0A6A7G9N2_9CRUS</name>
<feature type="repeat" description="WD" evidence="6">
    <location>
        <begin position="58"/>
        <end position="99"/>
    </location>
</feature>
<feature type="repeat" description="WD" evidence="6">
    <location>
        <begin position="609"/>
        <end position="650"/>
    </location>
</feature>
<feature type="compositionally biased region" description="Basic residues" evidence="7">
    <location>
        <begin position="288"/>
        <end position="300"/>
    </location>
</feature>
<evidence type="ECO:0000256" key="6">
    <source>
        <dbReference type="PROSITE-ProRule" id="PRU00221"/>
    </source>
</evidence>
<dbReference type="InterPro" id="IPR007148">
    <property type="entry name" value="SSU_processome_Utp12"/>
</dbReference>
<evidence type="ECO:0000256" key="2">
    <source>
        <dbReference type="ARBA" id="ARBA00022574"/>
    </source>
</evidence>
<evidence type="ECO:0000256" key="7">
    <source>
        <dbReference type="SAM" id="MobiDB-lite"/>
    </source>
</evidence>
<organism evidence="9">
    <name type="scientific">Hirondellea gigas</name>
    <dbReference type="NCBI Taxonomy" id="1518452"/>
    <lineage>
        <taxon>Eukaryota</taxon>
        <taxon>Metazoa</taxon>
        <taxon>Ecdysozoa</taxon>
        <taxon>Arthropoda</taxon>
        <taxon>Crustacea</taxon>
        <taxon>Multicrustacea</taxon>
        <taxon>Malacostraca</taxon>
        <taxon>Eumalacostraca</taxon>
        <taxon>Peracarida</taxon>
        <taxon>Amphipoda</taxon>
        <taxon>Amphilochidea</taxon>
        <taxon>Lysianassida</taxon>
        <taxon>Lysianassidira</taxon>
        <taxon>Lysianassoidea</taxon>
        <taxon>Lysianassidae</taxon>
        <taxon>Hirondellea</taxon>
    </lineage>
</organism>
<dbReference type="InterPro" id="IPR036322">
    <property type="entry name" value="WD40_repeat_dom_sf"/>
</dbReference>
<evidence type="ECO:0000256" key="4">
    <source>
        <dbReference type="ARBA" id="ARBA00023242"/>
    </source>
</evidence>
<keyword evidence="2 6" id="KW-0853">WD repeat</keyword>
<feature type="repeat" description="WD" evidence="6">
    <location>
        <begin position="567"/>
        <end position="608"/>
    </location>
</feature>
<evidence type="ECO:0000256" key="3">
    <source>
        <dbReference type="ARBA" id="ARBA00022737"/>
    </source>
</evidence>
<dbReference type="PANTHER" id="PTHR19853">
    <property type="entry name" value="WD REPEAT CONTAINING PROTEIN 3 WDR3"/>
    <property type="match status" value="1"/>
</dbReference>
<feature type="region of interest" description="Disordered" evidence="7">
    <location>
        <begin position="779"/>
        <end position="801"/>
    </location>
</feature>
<evidence type="ECO:0000256" key="1">
    <source>
        <dbReference type="ARBA" id="ARBA00004604"/>
    </source>
</evidence>
<reference evidence="9" key="1">
    <citation type="submission" date="2017-11" db="EMBL/GenBank/DDBJ databases">
        <title>The sensing device of the deep-sea amphipod.</title>
        <authorList>
            <person name="Kobayashi H."/>
            <person name="Nagahama T."/>
            <person name="Arai W."/>
            <person name="Sasagawa Y."/>
            <person name="Umeda M."/>
            <person name="Hayashi T."/>
            <person name="Nikaido I."/>
            <person name="Watanabe H."/>
            <person name="Oguri K."/>
            <person name="Kitazato H."/>
            <person name="Fujioka K."/>
            <person name="Kido Y."/>
            <person name="Takami H."/>
        </authorList>
    </citation>
    <scope>NUCLEOTIDE SEQUENCE</scope>
    <source>
        <tissue evidence="9">Whole body</tissue>
    </source>
</reference>
<comment type="similarity">
    <text evidence="5">Belongs to the WD repeat WDR3/UTP12 family.</text>
</comment>
<feature type="repeat" description="WD" evidence="6">
    <location>
        <begin position="100"/>
        <end position="133"/>
    </location>
</feature>
<dbReference type="EMBL" id="IACT01008117">
    <property type="protein sequence ID" value="LAC27229.1"/>
    <property type="molecule type" value="mRNA"/>
</dbReference>
<dbReference type="PROSITE" id="PS50294">
    <property type="entry name" value="WD_REPEATS_REGION"/>
    <property type="match status" value="7"/>
</dbReference>
<accession>A0A6A7G9N2</accession>
<dbReference type="InterPro" id="IPR020472">
    <property type="entry name" value="WD40_PAC1"/>
</dbReference>
<dbReference type="PROSITE" id="PS50082">
    <property type="entry name" value="WD_REPEATS_2"/>
    <property type="match status" value="9"/>
</dbReference>
<dbReference type="GO" id="GO:0032040">
    <property type="term" value="C:small-subunit processome"/>
    <property type="evidence" value="ECO:0007669"/>
    <property type="project" value="TreeGrafter"/>
</dbReference>
<dbReference type="Pfam" id="PF25172">
    <property type="entry name" value="Beta-prop_WDR3_2nd"/>
    <property type="match status" value="1"/>
</dbReference>
<feature type="repeat" description="WD" evidence="6">
    <location>
        <begin position="391"/>
        <end position="431"/>
    </location>
</feature>
<feature type="region of interest" description="Disordered" evidence="7">
    <location>
        <begin position="288"/>
        <end position="321"/>
    </location>
</feature>
<evidence type="ECO:0000313" key="9">
    <source>
        <dbReference type="EMBL" id="LAC27229.1"/>
    </source>
</evidence>
<dbReference type="GO" id="GO:0030515">
    <property type="term" value="F:snoRNA binding"/>
    <property type="evidence" value="ECO:0007669"/>
    <property type="project" value="TreeGrafter"/>
</dbReference>
<evidence type="ECO:0000259" key="8">
    <source>
        <dbReference type="Pfam" id="PF04003"/>
    </source>
</evidence>
<dbReference type="PANTHER" id="PTHR19853:SF0">
    <property type="entry name" value="WD REPEAT-CONTAINING PROTEIN 3"/>
    <property type="match status" value="1"/>
</dbReference>
<proteinExistence type="evidence at transcript level"/>
<dbReference type="InterPro" id="IPR051570">
    <property type="entry name" value="TBC1_cilium_biogenesis"/>
</dbReference>
<feature type="domain" description="Small-subunit processome Utp12" evidence="8">
    <location>
        <begin position="806"/>
        <end position="908"/>
    </location>
</feature>
<feature type="region of interest" description="Disordered" evidence="7">
    <location>
        <begin position="705"/>
        <end position="740"/>
    </location>
</feature>
<protein>
    <submittedName>
        <fullName evidence="9">WD40 repeat-like protein</fullName>
    </submittedName>
</protein>
<feature type="repeat" description="WD" evidence="6">
    <location>
        <begin position="651"/>
        <end position="692"/>
    </location>
</feature>
<dbReference type="Pfam" id="PF25173">
    <property type="entry name" value="Beta-prop_WDR3_1st"/>
    <property type="match status" value="1"/>
</dbReference>
<feature type="repeat" description="WD" evidence="6">
    <location>
        <begin position="472"/>
        <end position="506"/>
    </location>
</feature>
<feature type="repeat" description="WD" evidence="6">
    <location>
        <begin position="184"/>
        <end position="225"/>
    </location>
</feature>
<evidence type="ECO:0000256" key="5">
    <source>
        <dbReference type="ARBA" id="ARBA00038229"/>
    </source>
</evidence>
<dbReference type="InterPro" id="IPR019775">
    <property type="entry name" value="WD40_repeat_CS"/>
</dbReference>
<dbReference type="Pfam" id="PF04003">
    <property type="entry name" value="Utp12"/>
    <property type="match status" value="1"/>
</dbReference>
<comment type="subcellular location">
    <subcellularLocation>
        <location evidence="1">Nucleus</location>
        <location evidence="1">Nucleolus</location>
    </subcellularLocation>
</comment>
<dbReference type="AlphaFoldDB" id="A0A6A7G9N2"/>
<feature type="compositionally biased region" description="Basic and acidic residues" evidence="7">
    <location>
        <begin position="727"/>
        <end position="737"/>
    </location>
</feature>
<dbReference type="FunFam" id="2.130.10.10:FF:000178">
    <property type="entry name" value="WD repeat domain 3"/>
    <property type="match status" value="1"/>
</dbReference>
<dbReference type="InterPro" id="IPR015943">
    <property type="entry name" value="WD40/YVTN_repeat-like_dom_sf"/>
</dbReference>
<dbReference type="SMART" id="SM00320">
    <property type="entry name" value="WD40"/>
    <property type="match status" value="13"/>
</dbReference>
<dbReference type="GO" id="GO:0034388">
    <property type="term" value="C:Pwp2p-containing subcomplex of 90S preribosome"/>
    <property type="evidence" value="ECO:0007669"/>
    <property type="project" value="TreeGrafter"/>
</dbReference>
<dbReference type="GO" id="GO:0030490">
    <property type="term" value="P:maturation of SSU-rRNA"/>
    <property type="evidence" value="ECO:0007669"/>
    <property type="project" value="TreeGrafter"/>
</dbReference>
<dbReference type="InterPro" id="IPR001680">
    <property type="entry name" value="WD40_rpt"/>
</dbReference>
<dbReference type="Gene3D" id="2.130.10.10">
    <property type="entry name" value="YVTN repeat-like/Quinoprotein amine dehydrogenase"/>
    <property type="match status" value="4"/>
</dbReference>
<keyword evidence="4" id="KW-0539">Nucleus</keyword>